<comment type="subcellular location">
    <subcellularLocation>
        <location evidence="1">Plastid</location>
        <location evidence="1">Chloroplast membrane</location>
        <topology evidence="1">Multi-pass membrane protein</topology>
    </subcellularLocation>
</comment>
<evidence type="ECO:0000256" key="10">
    <source>
        <dbReference type="ARBA" id="ARBA00023136"/>
    </source>
</evidence>
<keyword evidence="3" id="KW-0150">Chloroplast</keyword>
<keyword evidence="13" id="KW-1185">Reference proteome</keyword>
<feature type="transmembrane region" description="Helical" evidence="11">
    <location>
        <begin position="110"/>
        <end position="133"/>
    </location>
</feature>
<sequence length="287" mass="31611">MLTLFGVWTWGYGSQVPAAGTEWDLLLLGPKHYQELYTNLALPSHSMGWILHDLVASVVTIAAILGLLQFFDELAKRDVFEKTLSRKLIHIAAGLVYLLFWPLFSMSPYAKYFCVVAIAGNALRMLGLGFGLIKNEAMVKAMTREGDRRELLKGPFYYALAFSITVIWLWRTSPVGIVAMVNLCAGDGMADIIGRNFGGKSRLPWNEYKTWAGTAAFFLSSVGASILYLLYFSHFGFFELQPGIYSGVAVVSLLTAFVESVPISTSLDDNLTVPCAAVALGYYMLPA</sequence>
<evidence type="ECO:0000256" key="5">
    <source>
        <dbReference type="ARBA" id="ARBA00022679"/>
    </source>
</evidence>
<evidence type="ECO:0000256" key="11">
    <source>
        <dbReference type="SAM" id="Phobius"/>
    </source>
</evidence>
<evidence type="ECO:0000256" key="7">
    <source>
        <dbReference type="ARBA" id="ARBA00022777"/>
    </source>
</evidence>
<dbReference type="AlphaFoldDB" id="A0ABD3HV74"/>
<evidence type="ECO:0000256" key="2">
    <source>
        <dbReference type="ARBA" id="ARBA00010794"/>
    </source>
</evidence>
<dbReference type="InterPro" id="IPR039606">
    <property type="entry name" value="Phytol/farnesol_kinase"/>
</dbReference>
<evidence type="ECO:0008006" key="14">
    <source>
        <dbReference type="Google" id="ProtNLM"/>
    </source>
</evidence>
<dbReference type="EMBL" id="JBJQOH010000002">
    <property type="protein sequence ID" value="KAL3695353.1"/>
    <property type="molecule type" value="Genomic_DNA"/>
</dbReference>
<keyword evidence="4" id="KW-0934">Plastid</keyword>
<organism evidence="12 13">
    <name type="scientific">Riccia sorocarpa</name>
    <dbReference type="NCBI Taxonomy" id="122646"/>
    <lineage>
        <taxon>Eukaryota</taxon>
        <taxon>Viridiplantae</taxon>
        <taxon>Streptophyta</taxon>
        <taxon>Embryophyta</taxon>
        <taxon>Marchantiophyta</taxon>
        <taxon>Marchantiopsida</taxon>
        <taxon>Marchantiidae</taxon>
        <taxon>Marchantiales</taxon>
        <taxon>Ricciaceae</taxon>
        <taxon>Riccia</taxon>
    </lineage>
</organism>
<feature type="transmembrane region" description="Helical" evidence="11">
    <location>
        <begin position="211"/>
        <end position="231"/>
    </location>
</feature>
<protein>
    <recommendedName>
        <fullName evidence="14">Phytol kinase</fullName>
    </recommendedName>
</protein>
<proteinExistence type="inferred from homology"/>
<feature type="transmembrane region" description="Helical" evidence="11">
    <location>
        <begin position="154"/>
        <end position="170"/>
    </location>
</feature>
<evidence type="ECO:0000256" key="9">
    <source>
        <dbReference type="ARBA" id="ARBA00022989"/>
    </source>
</evidence>
<feature type="transmembrane region" description="Helical" evidence="11">
    <location>
        <begin position="88"/>
        <end position="104"/>
    </location>
</feature>
<evidence type="ECO:0000313" key="12">
    <source>
        <dbReference type="EMBL" id="KAL3695353.1"/>
    </source>
</evidence>
<reference evidence="12 13" key="1">
    <citation type="submission" date="2024-09" db="EMBL/GenBank/DDBJ databases">
        <title>Chromosome-scale assembly of Riccia sorocarpa.</title>
        <authorList>
            <person name="Paukszto L."/>
        </authorList>
    </citation>
    <scope>NUCLEOTIDE SEQUENCE [LARGE SCALE GENOMIC DNA]</scope>
    <source>
        <strain evidence="12">LP-2024</strain>
        <tissue evidence="12">Aerial parts of the thallus</tissue>
    </source>
</reference>
<keyword evidence="9 11" id="KW-1133">Transmembrane helix</keyword>
<feature type="transmembrane region" description="Helical" evidence="11">
    <location>
        <begin position="49"/>
        <end position="68"/>
    </location>
</feature>
<feature type="transmembrane region" description="Helical" evidence="11">
    <location>
        <begin position="243"/>
        <end position="263"/>
    </location>
</feature>
<keyword evidence="6 11" id="KW-0812">Transmembrane</keyword>
<dbReference type="GO" id="GO:0016301">
    <property type="term" value="F:kinase activity"/>
    <property type="evidence" value="ECO:0007669"/>
    <property type="project" value="UniProtKB-KW"/>
</dbReference>
<evidence type="ECO:0000313" key="13">
    <source>
        <dbReference type="Proteomes" id="UP001633002"/>
    </source>
</evidence>
<dbReference type="Proteomes" id="UP001633002">
    <property type="component" value="Unassembled WGS sequence"/>
</dbReference>
<evidence type="ECO:0000256" key="6">
    <source>
        <dbReference type="ARBA" id="ARBA00022692"/>
    </source>
</evidence>
<accession>A0ABD3HV74</accession>
<name>A0ABD3HV74_9MARC</name>
<evidence type="ECO:0000256" key="1">
    <source>
        <dbReference type="ARBA" id="ARBA00004508"/>
    </source>
</evidence>
<keyword evidence="10 11" id="KW-0472">Membrane</keyword>
<evidence type="ECO:0000256" key="3">
    <source>
        <dbReference type="ARBA" id="ARBA00022528"/>
    </source>
</evidence>
<keyword evidence="7" id="KW-0418">Kinase</keyword>
<dbReference type="PANTHER" id="PTHR32523">
    <property type="entry name" value="PHYTOL KINASE 1, CHLOROPLASTIC"/>
    <property type="match status" value="1"/>
</dbReference>
<keyword evidence="8" id="KW-0809">Transit peptide</keyword>
<dbReference type="GO" id="GO:0031969">
    <property type="term" value="C:chloroplast membrane"/>
    <property type="evidence" value="ECO:0007669"/>
    <property type="project" value="UniProtKB-SubCell"/>
</dbReference>
<comment type="similarity">
    <text evidence="2">Belongs to the polyprenol kinase family.</text>
</comment>
<keyword evidence="5" id="KW-0808">Transferase</keyword>
<evidence type="ECO:0000256" key="8">
    <source>
        <dbReference type="ARBA" id="ARBA00022946"/>
    </source>
</evidence>
<evidence type="ECO:0000256" key="4">
    <source>
        <dbReference type="ARBA" id="ARBA00022640"/>
    </source>
</evidence>
<dbReference type="PANTHER" id="PTHR32523:SF7">
    <property type="entry name" value="FARNESOL KINASE, CHLOROPLASTIC"/>
    <property type="match status" value="1"/>
</dbReference>
<comment type="caution">
    <text evidence="12">The sequence shown here is derived from an EMBL/GenBank/DDBJ whole genome shotgun (WGS) entry which is preliminary data.</text>
</comment>
<gene>
    <name evidence="12" type="ORF">R1sor_009429</name>
</gene>